<reference evidence="2 3" key="1">
    <citation type="submission" date="2019-11" db="EMBL/GenBank/DDBJ databases">
        <title>Whole genome sequence of Oryza granulata.</title>
        <authorList>
            <person name="Li W."/>
        </authorList>
    </citation>
    <scope>NUCLEOTIDE SEQUENCE [LARGE SCALE GENOMIC DNA]</scope>
    <source>
        <strain evidence="3">cv. Menghai</strain>
        <tissue evidence="2">Leaf</tissue>
    </source>
</reference>
<proteinExistence type="predicted"/>
<feature type="region of interest" description="Disordered" evidence="1">
    <location>
        <begin position="53"/>
        <end position="101"/>
    </location>
</feature>
<accession>A0A6G1FCY6</accession>
<name>A0A6G1FCY6_9ORYZ</name>
<evidence type="ECO:0000313" key="3">
    <source>
        <dbReference type="Proteomes" id="UP000479710"/>
    </source>
</evidence>
<comment type="caution">
    <text evidence="2">The sequence shown here is derived from an EMBL/GenBank/DDBJ whole genome shotgun (WGS) entry which is preliminary data.</text>
</comment>
<evidence type="ECO:0000256" key="1">
    <source>
        <dbReference type="SAM" id="MobiDB-lite"/>
    </source>
</evidence>
<evidence type="ECO:0000313" key="2">
    <source>
        <dbReference type="EMBL" id="KAF0934721.1"/>
    </source>
</evidence>
<dbReference type="EMBL" id="SPHZ02000001">
    <property type="protein sequence ID" value="KAF0934721.1"/>
    <property type="molecule type" value="Genomic_DNA"/>
</dbReference>
<gene>
    <name evidence="2" type="ORF">E2562_028317</name>
</gene>
<organism evidence="2 3">
    <name type="scientific">Oryza meyeriana var. granulata</name>
    <dbReference type="NCBI Taxonomy" id="110450"/>
    <lineage>
        <taxon>Eukaryota</taxon>
        <taxon>Viridiplantae</taxon>
        <taxon>Streptophyta</taxon>
        <taxon>Embryophyta</taxon>
        <taxon>Tracheophyta</taxon>
        <taxon>Spermatophyta</taxon>
        <taxon>Magnoliopsida</taxon>
        <taxon>Liliopsida</taxon>
        <taxon>Poales</taxon>
        <taxon>Poaceae</taxon>
        <taxon>BOP clade</taxon>
        <taxon>Oryzoideae</taxon>
        <taxon>Oryzeae</taxon>
        <taxon>Oryzinae</taxon>
        <taxon>Oryza</taxon>
        <taxon>Oryza meyeriana</taxon>
    </lineage>
</organism>
<sequence>MADKDARRGELISRPTATATGERGAVGRLRRGWGLAACGRATALWPAGWSERRRAARQGDASAGAGQGGRWLGRSAGQGACGSSARDRRRRDEGIEEWTTC</sequence>
<protein>
    <submittedName>
        <fullName evidence="2">Uncharacterized protein</fullName>
    </submittedName>
</protein>
<dbReference type="AlphaFoldDB" id="A0A6G1FCY6"/>
<dbReference type="Proteomes" id="UP000479710">
    <property type="component" value="Unassembled WGS sequence"/>
</dbReference>
<keyword evidence="3" id="KW-1185">Reference proteome</keyword>